<evidence type="ECO:0000256" key="1">
    <source>
        <dbReference type="ARBA" id="ARBA00022729"/>
    </source>
</evidence>
<proteinExistence type="predicted"/>
<evidence type="ECO:0000313" key="6">
    <source>
        <dbReference type="Proteomes" id="UP000075420"/>
    </source>
</evidence>
<dbReference type="GO" id="GO:0016829">
    <property type="term" value="F:lyase activity"/>
    <property type="evidence" value="ECO:0007669"/>
    <property type="project" value="UniProtKB-KW"/>
</dbReference>
<dbReference type="SUPFAM" id="SSF49785">
    <property type="entry name" value="Galactose-binding domain-like"/>
    <property type="match status" value="1"/>
</dbReference>
<dbReference type="Gene3D" id="1.50.10.100">
    <property type="entry name" value="Chondroitin AC/alginate lyase"/>
    <property type="match status" value="1"/>
</dbReference>
<dbReference type="EMBL" id="JELY01002230">
    <property type="protein sequence ID" value="KYF53213.1"/>
    <property type="molecule type" value="Genomic_DNA"/>
</dbReference>
<dbReference type="PROSITE" id="PS51257">
    <property type="entry name" value="PROKAR_LIPOPROTEIN"/>
    <property type="match status" value="1"/>
</dbReference>
<evidence type="ECO:0000259" key="4">
    <source>
        <dbReference type="PROSITE" id="PS50022"/>
    </source>
</evidence>
<evidence type="ECO:0000313" key="5">
    <source>
        <dbReference type="EMBL" id="KYF53213.1"/>
    </source>
</evidence>
<evidence type="ECO:0000256" key="3">
    <source>
        <dbReference type="SAM" id="SignalP"/>
    </source>
</evidence>
<dbReference type="Proteomes" id="UP000075420">
    <property type="component" value="Unassembled WGS sequence"/>
</dbReference>
<dbReference type="PROSITE" id="PS50022">
    <property type="entry name" value="FA58C_3"/>
    <property type="match status" value="1"/>
</dbReference>
<sequence>MIHRKENTLSLRAAVPTLCVALAAVLAGCVVDADTGVDEGAATDSDHVGDQQPSALAAPGCTVRLTPTSLVASVAQAENPAANVADGSLATRWSGRGKGAHVTADLGATQRICGISLGWYNGGVDGRIYDYALSTSTDGQNFSPLFVGKSLPSTSLQPVEFQAVDARYVRLTVNGNTVNDYASVTELQISASAAPASAFVHPGILVSKGQLDFVKTKIGGGAQPWTKEYQLARGSRHAKRDYVASPVPVVKCSTPGSKQKAIDLGYEQAGCSEIVNDANAAYTQALLWYYSGDAQYAENARRILNAWARTMTAILFDQPRFPDNNVQVYANGHFAAGWAGTNFLRAAEILRYTYSGWTAEDTALQENHFKTVYWDLVKDGWTGGANRTSVMNETALGIAIFTNDREKYEYVVSQVEHSSKAMIYMPSDGRQPLYPIYQGRPRYTDDAKGALAGIWSNPTRYIAGLEQETCRDLGHMQMGVSSLANMAETLRIQGDARSAYSDDAVHDENRLRQALELNADYVLQYLDNTGNRVGVKVTPEGWMPARNWPCSSFAETAGGGSAVMGWELGYNEFRNRRGISMPKTEELITRVRAMTSASTRVGNHIGWETLTHAGAP</sequence>
<organism evidence="5 6">
    <name type="scientific">Sorangium cellulosum</name>
    <name type="common">Polyangium cellulosum</name>
    <dbReference type="NCBI Taxonomy" id="56"/>
    <lineage>
        <taxon>Bacteria</taxon>
        <taxon>Pseudomonadati</taxon>
        <taxon>Myxococcota</taxon>
        <taxon>Polyangia</taxon>
        <taxon>Polyangiales</taxon>
        <taxon>Polyangiaceae</taxon>
        <taxon>Sorangium</taxon>
    </lineage>
</organism>
<evidence type="ECO:0000256" key="2">
    <source>
        <dbReference type="ARBA" id="ARBA00023239"/>
    </source>
</evidence>
<feature type="chain" id="PRO_5007565756" description="F5/8 type C domain-containing protein" evidence="3">
    <location>
        <begin position="34"/>
        <end position="616"/>
    </location>
</feature>
<dbReference type="InterPro" id="IPR000421">
    <property type="entry name" value="FA58C"/>
</dbReference>
<dbReference type="AlphaFoldDB" id="A0A150PC09"/>
<keyword evidence="2" id="KW-0456">Lyase</keyword>
<comment type="caution">
    <text evidence="5">The sequence shown here is derived from an EMBL/GenBank/DDBJ whole genome shotgun (WGS) entry which is preliminary data.</text>
</comment>
<dbReference type="InterPro" id="IPR008397">
    <property type="entry name" value="Alginate_lyase_dom"/>
</dbReference>
<dbReference type="Pfam" id="PF00754">
    <property type="entry name" value="F5_F8_type_C"/>
    <property type="match status" value="1"/>
</dbReference>
<dbReference type="SUPFAM" id="SSF48230">
    <property type="entry name" value="Chondroitin AC/alginate lyase"/>
    <property type="match status" value="1"/>
</dbReference>
<accession>A0A150PC09</accession>
<name>A0A150PC09_SORCE</name>
<dbReference type="GO" id="GO:0042597">
    <property type="term" value="C:periplasmic space"/>
    <property type="evidence" value="ECO:0007669"/>
    <property type="project" value="InterPro"/>
</dbReference>
<protein>
    <recommendedName>
        <fullName evidence="4">F5/8 type C domain-containing protein</fullName>
    </recommendedName>
</protein>
<feature type="signal peptide" evidence="3">
    <location>
        <begin position="1"/>
        <end position="33"/>
    </location>
</feature>
<dbReference type="InterPro" id="IPR008979">
    <property type="entry name" value="Galactose-bd-like_sf"/>
</dbReference>
<reference evidence="5 6" key="1">
    <citation type="submission" date="2014-02" db="EMBL/GenBank/DDBJ databases">
        <title>The small core and large imbalanced accessory genome model reveals a collaborative survival strategy of Sorangium cellulosum strains in nature.</title>
        <authorList>
            <person name="Han K."/>
            <person name="Peng R."/>
            <person name="Blom J."/>
            <person name="Li Y.-Z."/>
        </authorList>
    </citation>
    <scope>NUCLEOTIDE SEQUENCE [LARGE SCALE GENOMIC DNA]</scope>
    <source>
        <strain evidence="5 6">So0157-25</strain>
    </source>
</reference>
<dbReference type="Gene3D" id="2.60.120.260">
    <property type="entry name" value="Galactose-binding domain-like"/>
    <property type="match status" value="1"/>
</dbReference>
<keyword evidence="1 3" id="KW-0732">Signal</keyword>
<dbReference type="Pfam" id="PF05426">
    <property type="entry name" value="Alginate_lyase"/>
    <property type="match status" value="1"/>
</dbReference>
<feature type="domain" description="F5/8 type C" evidence="4">
    <location>
        <begin position="51"/>
        <end position="192"/>
    </location>
</feature>
<gene>
    <name evidence="5" type="ORF">BE08_38315</name>
</gene>
<dbReference type="InterPro" id="IPR008929">
    <property type="entry name" value="Chondroitin_lyas"/>
</dbReference>